<organism evidence="2 3">
    <name type="scientific">Streptomyces flaveolus</name>
    <dbReference type="NCBI Taxonomy" id="67297"/>
    <lineage>
        <taxon>Bacteria</taxon>
        <taxon>Bacillati</taxon>
        <taxon>Actinomycetota</taxon>
        <taxon>Actinomycetes</taxon>
        <taxon>Kitasatosporales</taxon>
        <taxon>Streptomycetaceae</taxon>
        <taxon>Streptomyces</taxon>
    </lineage>
</organism>
<evidence type="ECO:0000313" key="2">
    <source>
        <dbReference type="EMBL" id="MER6903793.1"/>
    </source>
</evidence>
<comment type="caution">
    <text evidence="2">The sequence shown here is derived from an EMBL/GenBank/DDBJ whole genome shotgun (WGS) entry which is preliminary data.</text>
</comment>
<dbReference type="RefSeq" id="WP_350715392.1">
    <property type="nucleotide sequence ID" value="NZ_JBEPCO010000002.1"/>
</dbReference>
<feature type="region of interest" description="Disordered" evidence="1">
    <location>
        <begin position="161"/>
        <end position="303"/>
    </location>
</feature>
<dbReference type="EMBL" id="JBEPCV010000005">
    <property type="protein sequence ID" value="MER6903793.1"/>
    <property type="molecule type" value="Genomic_DNA"/>
</dbReference>
<keyword evidence="3" id="KW-1185">Reference proteome</keyword>
<proteinExistence type="predicted"/>
<feature type="compositionally biased region" description="Basic and acidic residues" evidence="1">
    <location>
        <begin position="227"/>
        <end position="238"/>
    </location>
</feature>
<gene>
    <name evidence="2" type="ORF">ABT322_08395</name>
</gene>
<sequence length="377" mass="39136">MNEVLSHPEAAQLIDSLVASGGGHLSYSIGAPGREMTVAAGARLAAANGTPLTVVDFRHLHAHIRSIVAGLHPDLPCTVLSAGEAAQPSRSPEGVWVVHTELLRAPSIRDALLTLARNADPLITAGRDDLGEPLPDALAAPRFVFRPSDLNILALHSQAALQRPAPAGPEREQRLVRQNPPAPGQDPVSVEESGLTPTTYPSGASAAPSSPASSSNGPDPTAAHQPSLDRKATPDMDSHPGPGTESGPGPDTVSYPMTQPTPEERDADIWAEVAQRKQRALELITPDRPADGAGDDEPTLSYDEFRALCEAPDVQQLAAEIEAAARQRMEQATTALATPLPSGPAASRAGRPGGPGAAHHAQQGQTPPPPPSPGLRP</sequence>
<evidence type="ECO:0000256" key="1">
    <source>
        <dbReference type="SAM" id="MobiDB-lite"/>
    </source>
</evidence>
<dbReference type="Proteomes" id="UP001490330">
    <property type="component" value="Unassembled WGS sequence"/>
</dbReference>
<evidence type="ECO:0000313" key="3">
    <source>
        <dbReference type="Proteomes" id="UP001490330"/>
    </source>
</evidence>
<protein>
    <submittedName>
        <fullName evidence="2">Uncharacterized protein</fullName>
    </submittedName>
</protein>
<name>A0ABV1VBC0_9ACTN</name>
<feature type="compositionally biased region" description="Low complexity" evidence="1">
    <location>
        <begin position="201"/>
        <end position="218"/>
    </location>
</feature>
<feature type="region of interest" description="Disordered" evidence="1">
    <location>
        <begin position="328"/>
        <end position="377"/>
    </location>
</feature>
<reference evidence="2 3" key="1">
    <citation type="submission" date="2024-06" db="EMBL/GenBank/DDBJ databases">
        <title>The Natural Products Discovery Center: Release of the First 8490 Sequenced Strains for Exploring Actinobacteria Biosynthetic Diversity.</title>
        <authorList>
            <person name="Kalkreuter E."/>
            <person name="Kautsar S.A."/>
            <person name="Yang D."/>
            <person name="Bader C.D."/>
            <person name="Teijaro C.N."/>
            <person name="Fluegel L."/>
            <person name="Davis C.M."/>
            <person name="Simpson J.R."/>
            <person name="Lauterbach L."/>
            <person name="Steele A.D."/>
            <person name="Gui C."/>
            <person name="Meng S."/>
            <person name="Li G."/>
            <person name="Viehrig K."/>
            <person name="Ye F."/>
            <person name="Su P."/>
            <person name="Kiefer A.F."/>
            <person name="Nichols A."/>
            <person name="Cepeda A.J."/>
            <person name="Yan W."/>
            <person name="Fan B."/>
            <person name="Jiang Y."/>
            <person name="Adhikari A."/>
            <person name="Zheng C.-J."/>
            <person name="Schuster L."/>
            <person name="Cowan T.M."/>
            <person name="Smanski M.J."/>
            <person name="Chevrette M.G."/>
            <person name="De Carvalho L.P.S."/>
            <person name="Shen B."/>
        </authorList>
    </citation>
    <scope>NUCLEOTIDE SEQUENCE [LARGE SCALE GENOMIC DNA]</scope>
    <source>
        <strain evidence="2 3">NPDC000632</strain>
    </source>
</reference>
<accession>A0ABV1VBC0</accession>
<feature type="compositionally biased region" description="Pro residues" evidence="1">
    <location>
        <begin position="366"/>
        <end position="377"/>
    </location>
</feature>